<dbReference type="STRING" id="137246.A0A401T0P8"/>
<evidence type="ECO:0000313" key="8">
    <source>
        <dbReference type="Proteomes" id="UP000287033"/>
    </source>
</evidence>
<keyword evidence="2" id="KW-0472">Membrane</keyword>
<dbReference type="Pfam" id="PF15025">
    <property type="entry name" value="C5orf34-like_N"/>
    <property type="match status" value="1"/>
</dbReference>
<keyword evidence="2" id="KW-0812">Transmembrane</keyword>
<keyword evidence="8" id="KW-1185">Reference proteome</keyword>
<keyword evidence="2" id="KW-1133">Transmembrane helix</keyword>
<evidence type="ECO:0008006" key="9">
    <source>
        <dbReference type="Google" id="ProtNLM"/>
    </source>
</evidence>
<dbReference type="Proteomes" id="UP000287033">
    <property type="component" value="Unassembled WGS sequence"/>
</dbReference>
<feature type="compositionally biased region" description="Polar residues" evidence="1">
    <location>
        <begin position="239"/>
        <end position="254"/>
    </location>
</feature>
<dbReference type="Pfam" id="PF15016">
    <property type="entry name" value="C5orf34_C"/>
    <property type="match status" value="1"/>
</dbReference>
<evidence type="ECO:0000313" key="7">
    <source>
        <dbReference type="EMBL" id="GCC36210.1"/>
    </source>
</evidence>
<sequence>MAFRDRAGAWRRLIHLIDKPEDLNIVHCRLERVIWRRRLVVSLIAVHFLELAAMAAVNLMALYEDESVEVQYTDSSCLQLSPCGSEFLFEKAPAPSMHPLQSSCRVRQRTQFVISSYKEQLLQALEFRNQFASQPYLLARLISGDKLLNQFLDICEVKWPGSDQDGGVKVADSGWVTVSSRDGRAFLNLAPSRLEFTVEFLTPVSTPAASKPLHKQGTGSNFEPQHCLNLEKVKPSGFNEGQNQSGRRTRNCQSKVREGANPLNLEQRGGGSTEICSKYMCQYTWVIQHHTVSSCPQEWDFPLRLALHYNCEQDKSPGLDGIDNRSQCANEPMAPGVSAMAESTTTLPKVLPLNCPAPHLHRWRFGDLLGQGKRDLETCLHSQQVKVVWCQSVLYRIITDPVNTVEVYPGDGSVLKPHCGNSNYFTHYLPGQNNGQREERTYMVSSLPPDTPNSKYSICSMVTQAVRILQCCNQSVKVPNMCCWKMELFQPGGFSQLLSLLDEQDVQNVGRFSAFSNGRVHISFCDGVRLSTHWNFGSRCAEETETLLKLQKHVLSPVVLNETQTDLMPGWCQLLCPDGSSHLVPMYSAGRYQRYTTAAMDWCQWVSKGNRKKTSVDHPNPQVNARDENRSIIAEIQKIQKFNFLLENSNCLKHGPPLNAIPDLCQPTERGQNIERALRQTGRAIQEIELVLEANKRDGNETRRKKHAGAMGEQGGVIESRLVQQGLRL</sequence>
<dbReference type="EMBL" id="BEZZ01000797">
    <property type="protein sequence ID" value="GCC36210.1"/>
    <property type="molecule type" value="Genomic_DNA"/>
</dbReference>
<feature type="transmembrane region" description="Helical" evidence="2">
    <location>
        <begin position="39"/>
        <end position="63"/>
    </location>
</feature>
<evidence type="ECO:0000259" key="3">
    <source>
        <dbReference type="Pfam" id="PF15016"/>
    </source>
</evidence>
<dbReference type="InterPro" id="IPR053899">
    <property type="entry name" value="C5orf34-like_2nd"/>
</dbReference>
<dbReference type="InterPro" id="IPR027830">
    <property type="entry name" value="C5orf34-like_N"/>
</dbReference>
<feature type="domain" description="C5orf34-like" evidence="6">
    <location>
        <begin position="385"/>
        <end position="469"/>
    </location>
</feature>
<name>A0A401T0P8_CHIPU</name>
<dbReference type="InterPro" id="IPR027865">
    <property type="entry name" value="C5orf34-like_C"/>
</dbReference>
<reference evidence="7 8" key="1">
    <citation type="journal article" date="2018" name="Nat. Ecol. Evol.">
        <title>Shark genomes provide insights into elasmobranch evolution and the origin of vertebrates.</title>
        <authorList>
            <person name="Hara Y"/>
            <person name="Yamaguchi K"/>
            <person name="Onimaru K"/>
            <person name="Kadota M"/>
            <person name="Koyanagi M"/>
            <person name="Keeley SD"/>
            <person name="Tatsumi K"/>
            <person name="Tanaka K"/>
            <person name="Motone F"/>
            <person name="Kageyama Y"/>
            <person name="Nozu R"/>
            <person name="Adachi N"/>
            <person name="Nishimura O"/>
            <person name="Nakagawa R"/>
            <person name="Tanegashima C"/>
            <person name="Kiyatake I"/>
            <person name="Matsumoto R"/>
            <person name="Murakumo K"/>
            <person name="Nishida K"/>
            <person name="Terakita A"/>
            <person name="Kuratani S"/>
            <person name="Sato K"/>
            <person name="Hyodo S Kuraku.S."/>
        </authorList>
    </citation>
    <scope>NUCLEOTIDE SEQUENCE [LARGE SCALE GENOMIC DNA]</scope>
</reference>
<protein>
    <recommendedName>
        <fullName evidence="9">DUF4524 domain-containing protein</fullName>
    </recommendedName>
</protein>
<feature type="domain" description="C5orf34-like second" evidence="5">
    <location>
        <begin position="174"/>
        <end position="306"/>
    </location>
</feature>
<dbReference type="OrthoDB" id="75908at2759"/>
<dbReference type="PANTHER" id="PTHR34531:SF1">
    <property type="entry name" value="CHROMOSOME 5 OPEN READING FRAME 34"/>
    <property type="match status" value="1"/>
</dbReference>
<accession>A0A401T0P8</accession>
<feature type="region of interest" description="Disordered" evidence="1">
    <location>
        <begin position="235"/>
        <end position="266"/>
    </location>
</feature>
<dbReference type="AlphaFoldDB" id="A0A401T0P8"/>
<dbReference type="Pfam" id="PF22833">
    <property type="entry name" value="C5orf34_2nd"/>
    <property type="match status" value="1"/>
</dbReference>
<organism evidence="7 8">
    <name type="scientific">Chiloscyllium punctatum</name>
    <name type="common">Brownbanded bambooshark</name>
    <name type="synonym">Hemiscyllium punctatum</name>
    <dbReference type="NCBI Taxonomy" id="137246"/>
    <lineage>
        <taxon>Eukaryota</taxon>
        <taxon>Metazoa</taxon>
        <taxon>Chordata</taxon>
        <taxon>Craniata</taxon>
        <taxon>Vertebrata</taxon>
        <taxon>Chondrichthyes</taxon>
        <taxon>Elasmobranchii</taxon>
        <taxon>Galeomorphii</taxon>
        <taxon>Galeoidea</taxon>
        <taxon>Orectolobiformes</taxon>
        <taxon>Hemiscylliidae</taxon>
        <taxon>Chiloscyllium</taxon>
    </lineage>
</organism>
<comment type="caution">
    <text evidence="7">The sequence shown here is derived from an EMBL/GenBank/DDBJ whole genome shotgun (WGS) entry which is preliminary data.</text>
</comment>
<dbReference type="InterPro" id="IPR053901">
    <property type="entry name" value="C5orf34-like"/>
</dbReference>
<evidence type="ECO:0000256" key="1">
    <source>
        <dbReference type="SAM" id="MobiDB-lite"/>
    </source>
</evidence>
<dbReference type="Pfam" id="PF22834">
    <property type="entry name" value="Polo_box_4"/>
    <property type="match status" value="1"/>
</dbReference>
<dbReference type="InterPro" id="IPR053900">
    <property type="entry name" value="C5orf34-like_dom"/>
</dbReference>
<evidence type="ECO:0000256" key="2">
    <source>
        <dbReference type="SAM" id="Phobius"/>
    </source>
</evidence>
<feature type="domain" description="C5orf34-like N-terminal" evidence="4">
    <location>
        <begin position="60"/>
        <end position="129"/>
    </location>
</feature>
<evidence type="ECO:0000259" key="5">
    <source>
        <dbReference type="Pfam" id="PF22833"/>
    </source>
</evidence>
<feature type="domain" description="C5orf34-like C-terminal" evidence="3">
    <location>
        <begin position="500"/>
        <end position="605"/>
    </location>
</feature>
<dbReference type="PANTHER" id="PTHR34531">
    <property type="entry name" value="ZGC:153352"/>
    <property type="match status" value="1"/>
</dbReference>
<dbReference type="OMA" id="TAVISWC"/>
<evidence type="ECO:0000259" key="4">
    <source>
        <dbReference type="Pfam" id="PF15025"/>
    </source>
</evidence>
<proteinExistence type="predicted"/>
<gene>
    <name evidence="7" type="ORF">chiPu_0014702</name>
</gene>
<evidence type="ECO:0000259" key="6">
    <source>
        <dbReference type="Pfam" id="PF22834"/>
    </source>
</evidence>